<dbReference type="HOGENOM" id="CLU_530903_0_0_0"/>
<feature type="region of interest" description="Disordered" evidence="1">
    <location>
        <begin position="142"/>
        <end position="326"/>
    </location>
</feature>
<feature type="compositionally biased region" description="Low complexity" evidence="1">
    <location>
        <begin position="388"/>
        <end position="398"/>
    </location>
</feature>
<dbReference type="STRING" id="575540.Isop_1299"/>
<reference evidence="3 4" key="2">
    <citation type="journal article" date="2011" name="Stand. Genomic Sci.">
        <title>Complete genome sequence of Isosphaera pallida type strain (IS1B).</title>
        <authorList>
            <consortium name="US DOE Joint Genome Institute (JGI-PGF)"/>
            <person name="Goker M."/>
            <person name="Cleland D."/>
            <person name="Saunders E."/>
            <person name="Lapidus A."/>
            <person name="Nolan M."/>
            <person name="Lucas S."/>
            <person name="Hammon N."/>
            <person name="Deshpande S."/>
            <person name="Cheng J.F."/>
            <person name="Tapia R."/>
            <person name="Han C."/>
            <person name="Goodwin L."/>
            <person name="Pitluck S."/>
            <person name="Liolios K."/>
            <person name="Pagani I."/>
            <person name="Ivanova N."/>
            <person name="Mavromatis K."/>
            <person name="Pati A."/>
            <person name="Chen A."/>
            <person name="Palaniappan K."/>
            <person name="Land M."/>
            <person name="Hauser L."/>
            <person name="Chang Y.J."/>
            <person name="Jeffries C.D."/>
            <person name="Detter J.C."/>
            <person name="Beck B."/>
            <person name="Woyke T."/>
            <person name="Bristow J."/>
            <person name="Eisen J.A."/>
            <person name="Markowitz V."/>
            <person name="Hugenholtz P."/>
            <person name="Kyrpides N.C."/>
            <person name="Klenk H.P."/>
        </authorList>
    </citation>
    <scope>NUCLEOTIDE SEQUENCE [LARGE SCALE GENOMIC DNA]</scope>
    <source>
        <strain evidence="4">ATCC 43644 / DSM 9630 / IS1B</strain>
    </source>
</reference>
<protein>
    <recommendedName>
        <fullName evidence="5">Helix-turn-helix domain-containing protein</fullName>
    </recommendedName>
</protein>
<dbReference type="RefSeq" id="WP_013564174.1">
    <property type="nucleotide sequence ID" value="NC_014962.1"/>
</dbReference>
<sequence>MAQFISLEEAARVLGITPEELRDKVQNREIVGYMGDNSWQFRSADIEEYARQMGQGSSPELNLPNLSGAETDDSGIDLDLNLGFNEPLGSPIASAATPAGEGSSALDNLDDLDDVLLFDESDNLTTSSSSKVINTELEGVETGSADSDVRMVPNGSNLVSDSDVRISPAASEAVKPAEPVMESPPVAQEEPSSPLTSDFDLPIADDDPGFAPIGSGQSPTDSEAELLDPLASDTGASFPVEPTDSQTLAKFPPADSSSDVDFGPASAVSAPDQGSDFEVSAMDHLDELEPTPLKNTSDLDVTAGGMASSGINLGRPSGSGINLLADSDGFDEFQAKPFSDSSAQIPAMAGSVSAGEAPKPGGDNLFDDTGFDVEIGLGPDDDRTANVSMDSDSDLGMSDDSRSVISLDDEPAVDASAATSLRKGLSEDESVEVDLINEEPSGDEADVVLGTGPELAQVGTMAGAGAAAGALMAASAEAGPAVGKPRGVAQAEWGGVWVGLLGVGAALLMLLSFLGIDLARNMSEFNGETPVASGLIQTIADLLG</sequence>
<dbReference type="Proteomes" id="UP000008631">
    <property type="component" value="Chromosome"/>
</dbReference>
<evidence type="ECO:0000313" key="4">
    <source>
        <dbReference type="Proteomes" id="UP000008631"/>
    </source>
</evidence>
<dbReference type="InParanoid" id="E8QWJ3"/>
<accession>E8QWJ3</accession>
<keyword evidence="4" id="KW-1185">Reference proteome</keyword>
<reference key="1">
    <citation type="submission" date="2010-11" db="EMBL/GenBank/DDBJ databases">
        <title>The complete sequence of chromosome of Isophaera pallida ATCC 43644.</title>
        <authorList>
            <consortium name="US DOE Joint Genome Institute (JGI-PGF)"/>
            <person name="Lucas S."/>
            <person name="Copeland A."/>
            <person name="Lapidus A."/>
            <person name="Bruce D."/>
            <person name="Goodwin L."/>
            <person name="Pitluck S."/>
            <person name="Kyrpides N."/>
            <person name="Mavromatis K."/>
            <person name="Pagani I."/>
            <person name="Ivanova N."/>
            <person name="Saunders E."/>
            <person name="Brettin T."/>
            <person name="Detter J.C."/>
            <person name="Han C."/>
            <person name="Tapia R."/>
            <person name="Land M."/>
            <person name="Hauser L."/>
            <person name="Markowitz V."/>
            <person name="Cheng J.-F."/>
            <person name="Hugenholtz P."/>
            <person name="Woyke T."/>
            <person name="Wu D."/>
            <person name="Eisen J.A."/>
        </authorList>
    </citation>
    <scope>NUCLEOTIDE SEQUENCE</scope>
    <source>
        <strain>ATCC 43644</strain>
    </source>
</reference>
<feature type="region of interest" description="Disordered" evidence="1">
    <location>
        <begin position="349"/>
        <end position="411"/>
    </location>
</feature>
<dbReference type="EMBL" id="CP002353">
    <property type="protein sequence ID" value="ADV61885.1"/>
    <property type="molecule type" value="Genomic_DNA"/>
</dbReference>
<dbReference type="KEGG" id="ipa:Isop_1299"/>
<keyword evidence="2" id="KW-1133">Transmembrane helix</keyword>
<dbReference type="OrthoDB" id="283946at2"/>
<feature type="region of interest" description="Disordered" evidence="1">
    <location>
        <begin position="52"/>
        <end position="72"/>
    </location>
</feature>
<dbReference type="AlphaFoldDB" id="E8QWJ3"/>
<keyword evidence="2" id="KW-0812">Transmembrane</keyword>
<organism evidence="3 4">
    <name type="scientific">Isosphaera pallida (strain ATCC 43644 / DSM 9630 / IS1B)</name>
    <dbReference type="NCBI Taxonomy" id="575540"/>
    <lineage>
        <taxon>Bacteria</taxon>
        <taxon>Pseudomonadati</taxon>
        <taxon>Planctomycetota</taxon>
        <taxon>Planctomycetia</taxon>
        <taxon>Isosphaerales</taxon>
        <taxon>Isosphaeraceae</taxon>
        <taxon>Isosphaera</taxon>
    </lineage>
</organism>
<feature type="transmembrane region" description="Helical" evidence="2">
    <location>
        <begin position="494"/>
        <end position="516"/>
    </location>
</feature>
<evidence type="ECO:0000256" key="2">
    <source>
        <dbReference type="SAM" id="Phobius"/>
    </source>
</evidence>
<evidence type="ECO:0000256" key="1">
    <source>
        <dbReference type="SAM" id="MobiDB-lite"/>
    </source>
</evidence>
<evidence type="ECO:0000313" key="3">
    <source>
        <dbReference type="EMBL" id="ADV61885.1"/>
    </source>
</evidence>
<gene>
    <name evidence="3" type="ordered locus">Isop_1299</name>
</gene>
<keyword evidence="2" id="KW-0472">Membrane</keyword>
<evidence type="ECO:0008006" key="5">
    <source>
        <dbReference type="Google" id="ProtNLM"/>
    </source>
</evidence>
<proteinExistence type="predicted"/>
<name>E8QWJ3_ISOPI</name>